<dbReference type="PANTHER" id="PTHR46797">
    <property type="entry name" value="HTH-TYPE TRANSCRIPTIONAL REGULATOR"/>
    <property type="match status" value="1"/>
</dbReference>
<dbReference type="InterPro" id="IPR050807">
    <property type="entry name" value="TransReg_Diox_bact_type"/>
</dbReference>
<dbReference type="Pfam" id="PF07883">
    <property type="entry name" value="Cupin_2"/>
    <property type="match status" value="1"/>
</dbReference>
<dbReference type="InterPro" id="IPR001387">
    <property type="entry name" value="Cro/C1-type_HTH"/>
</dbReference>
<comment type="caution">
    <text evidence="3">The sequence shown here is derived from an EMBL/GenBank/DDBJ whole genome shotgun (WGS) entry which is preliminary data.</text>
</comment>
<dbReference type="GO" id="GO:0005829">
    <property type="term" value="C:cytosol"/>
    <property type="evidence" value="ECO:0007669"/>
    <property type="project" value="TreeGrafter"/>
</dbReference>
<keyword evidence="1" id="KW-0238">DNA-binding</keyword>
<accession>A0A4S8PYI3</accession>
<reference evidence="3 4" key="1">
    <citation type="submission" date="2019-04" db="EMBL/GenBank/DDBJ databases">
        <title>genome sequence of strain W3.</title>
        <authorList>
            <person name="Gao J."/>
            <person name="Sun J."/>
        </authorList>
    </citation>
    <scope>NUCLEOTIDE SEQUENCE [LARGE SCALE GENOMIC DNA]</scope>
    <source>
        <strain evidence="3 4">W3</strain>
    </source>
</reference>
<dbReference type="InterPro" id="IPR011051">
    <property type="entry name" value="RmlC_Cupin_sf"/>
</dbReference>
<dbReference type="InterPro" id="IPR013096">
    <property type="entry name" value="Cupin_2"/>
</dbReference>
<dbReference type="Pfam" id="PF01381">
    <property type="entry name" value="HTH_3"/>
    <property type="match status" value="1"/>
</dbReference>
<dbReference type="Gene3D" id="1.10.260.40">
    <property type="entry name" value="lambda repressor-like DNA-binding domains"/>
    <property type="match status" value="1"/>
</dbReference>
<dbReference type="CDD" id="cd00093">
    <property type="entry name" value="HTH_XRE"/>
    <property type="match status" value="1"/>
</dbReference>
<organism evidence="3 4">
    <name type="scientific">Rhizobium rosettiformans W3</name>
    <dbReference type="NCBI Taxonomy" id="538378"/>
    <lineage>
        <taxon>Bacteria</taxon>
        <taxon>Pseudomonadati</taxon>
        <taxon>Pseudomonadota</taxon>
        <taxon>Alphaproteobacteria</taxon>
        <taxon>Hyphomicrobiales</taxon>
        <taxon>Rhizobiaceae</taxon>
        <taxon>Rhizobium/Agrobacterium group</taxon>
        <taxon>Rhizobium</taxon>
    </lineage>
</organism>
<dbReference type="EMBL" id="STGU01000004">
    <property type="protein sequence ID" value="THV36728.1"/>
    <property type="molecule type" value="Genomic_DNA"/>
</dbReference>
<dbReference type="RefSeq" id="WP_136540060.1">
    <property type="nucleotide sequence ID" value="NZ_STGU01000004.1"/>
</dbReference>
<dbReference type="SUPFAM" id="SSF51182">
    <property type="entry name" value="RmlC-like cupins"/>
    <property type="match status" value="1"/>
</dbReference>
<proteinExistence type="predicted"/>
<evidence type="ECO:0000313" key="3">
    <source>
        <dbReference type="EMBL" id="THV36728.1"/>
    </source>
</evidence>
<dbReference type="InterPro" id="IPR010982">
    <property type="entry name" value="Lambda_DNA-bd_dom_sf"/>
</dbReference>
<evidence type="ECO:0000313" key="4">
    <source>
        <dbReference type="Proteomes" id="UP000307378"/>
    </source>
</evidence>
<name>A0A4S8PYI3_9HYPH</name>
<evidence type="ECO:0000259" key="2">
    <source>
        <dbReference type="PROSITE" id="PS50943"/>
    </source>
</evidence>
<dbReference type="SMART" id="SM00530">
    <property type="entry name" value="HTH_XRE"/>
    <property type="match status" value="1"/>
</dbReference>
<dbReference type="CDD" id="cd02209">
    <property type="entry name" value="cupin_XRE_C"/>
    <property type="match status" value="1"/>
</dbReference>
<sequence>MMESSDHFEKHVAERLKRLRLERGLTLDQLADLSGVSRAMISRIERSEASPTAALLARLCSALGVSLSVFFASAEAEPSPLARRADQPVWRDPESGYVRRAVSPPGTGSGTDIVEVEFPAGAEVRFPGRPTGRSQTQHVWVFDGAIELTVGDAVHRLEAGDCLFMNVGDVHGYRNPTDRPARYAVVISLGPTTL</sequence>
<feature type="domain" description="HTH cro/C1-type" evidence="2">
    <location>
        <begin position="16"/>
        <end position="70"/>
    </location>
</feature>
<dbReference type="SUPFAM" id="SSF47413">
    <property type="entry name" value="lambda repressor-like DNA-binding domains"/>
    <property type="match status" value="1"/>
</dbReference>
<evidence type="ECO:0000256" key="1">
    <source>
        <dbReference type="ARBA" id="ARBA00023125"/>
    </source>
</evidence>
<dbReference type="Proteomes" id="UP000307378">
    <property type="component" value="Unassembled WGS sequence"/>
</dbReference>
<dbReference type="InterPro" id="IPR014710">
    <property type="entry name" value="RmlC-like_jellyroll"/>
</dbReference>
<dbReference type="GO" id="GO:0003700">
    <property type="term" value="F:DNA-binding transcription factor activity"/>
    <property type="evidence" value="ECO:0007669"/>
    <property type="project" value="TreeGrafter"/>
</dbReference>
<dbReference type="GO" id="GO:0003677">
    <property type="term" value="F:DNA binding"/>
    <property type="evidence" value="ECO:0007669"/>
    <property type="project" value="UniProtKB-KW"/>
</dbReference>
<dbReference type="PANTHER" id="PTHR46797:SF10">
    <property type="entry name" value="BLR1115 PROTEIN"/>
    <property type="match status" value="1"/>
</dbReference>
<gene>
    <name evidence="3" type="ORF">FAA86_09495</name>
</gene>
<dbReference type="PROSITE" id="PS50943">
    <property type="entry name" value="HTH_CROC1"/>
    <property type="match status" value="1"/>
</dbReference>
<dbReference type="Gene3D" id="2.60.120.10">
    <property type="entry name" value="Jelly Rolls"/>
    <property type="match status" value="1"/>
</dbReference>
<protein>
    <submittedName>
        <fullName evidence="3">Helix-turn-helix domain-containing protein</fullName>
    </submittedName>
</protein>
<dbReference type="AlphaFoldDB" id="A0A4S8PYI3"/>